<reference evidence="2 3" key="1">
    <citation type="journal article" date="2022" name="Microbiol. Resour. Announc.">
        <title>Complete Genome Sequence of Mesorhizobium ciceri Strain R30, a Rhizobium Used as a Commercial Inoculant for Chickpea in Argentina.</title>
        <authorList>
            <person name="Foresto E."/>
            <person name="Revale S."/>
            <person name="Primo E."/>
            <person name="Nievas F."/>
            <person name="Carezzano E."/>
            <person name="Puente M."/>
            <person name="Alzari P."/>
            <person name="Mart M."/>
            <person name="Ben-Assaya M."/>
            <person name="Mornico D."/>
            <person name="Santoro M."/>
            <person name="Mart F."/>
            <person name="Giordano W."/>
            <person name="Bogino P."/>
        </authorList>
    </citation>
    <scope>NUCLEOTIDE SEQUENCE [LARGE SCALE GENOMIC DNA]</scope>
    <source>
        <strain evidence="2 3">R30</strain>
    </source>
</reference>
<name>A0AB38TB69_9HYPH</name>
<proteinExistence type="predicted"/>
<keyword evidence="3" id="KW-1185">Reference proteome</keyword>
<evidence type="ECO:0000313" key="3">
    <source>
        <dbReference type="Proteomes" id="UP001060070"/>
    </source>
</evidence>
<evidence type="ECO:0000256" key="1">
    <source>
        <dbReference type="SAM" id="Phobius"/>
    </source>
</evidence>
<dbReference type="Proteomes" id="UP001060070">
    <property type="component" value="Chromosome"/>
</dbReference>
<feature type="transmembrane region" description="Helical" evidence="1">
    <location>
        <begin position="21"/>
        <end position="38"/>
    </location>
</feature>
<keyword evidence="1" id="KW-0812">Transmembrane</keyword>
<keyword evidence="1" id="KW-1133">Transmembrane helix</keyword>
<feature type="transmembrane region" description="Helical" evidence="1">
    <location>
        <begin position="44"/>
        <end position="66"/>
    </location>
</feature>
<organism evidence="2 3">
    <name type="scientific">Mesorhizobium ciceri</name>
    <dbReference type="NCBI Taxonomy" id="39645"/>
    <lineage>
        <taxon>Bacteria</taxon>
        <taxon>Pseudomonadati</taxon>
        <taxon>Pseudomonadota</taxon>
        <taxon>Alphaproteobacteria</taxon>
        <taxon>Hyphomicrobiales</taxon>
        <taxon>Phyllobacteriaceae</taxon>
        <taxon>Mesorhizobium</taxon>
    </lineage>
</organism>
<dbReference type="RefSeq" id="WP_127218527.1">
    <property type="nucleotide sequence ID" value="NZ_CP088147.1"/>
</dbReference>
<dbReference type="EMBL" id="CP088147">
    <property type="protein sequence ID" value="UTU51770.1"/>
    <property type="molecule type" value="Genomic_DNA"/>
</dbReference>
<sequence>MPIKYRVTTRSRLNTDGVYGAWMLVISPLLQALGWAWYFSVPEWWALGLIAITSVTFFGGFVLVLIGREYDSVVDETSAPVDPKFQLGER</sequence>
<keyword evidence="1" id="KW-0472">Membrane</keyword>
<gene>
    <name evidence="2" type="ORF">LRP29_30670</name>
</gene>
<accession>A0AB38TB69</accession>
<protein>
    <submittedName>
        <fullName evidence="2">Uncharacterized protein</fullName>
    </submittedName>
</protein>
<dbReference type="AlphaFoldDB" id="A0AB38TB69"/>
<evidence type="ECO:0000313" key="2">
    <source>
        <dbReference type="EMBL" id="UTU51770.1"/>
    </source>
</evidence>